<feature type="transmembrane region" description="Helical" evidence="1">
    <location>
        <begin position="40"/>
        <end position="59"/>
    </location>
</feature>
<dbReference type="NCBIfam" id="TIGR01300">
    <property type="entry name" value="CPA3_mnhG_phaG"/>
    <property type="match status" value="1"/>
</dbReference>
<reference evidence="2 3" key="1">
    <citation type="journal article" date="2015" name="Int. J. Syst. Evol. Microbiol.">
        <title>Burkholderia monticola sp. nov., isolated from mountain soil.</title>
        <authorList>
            <person name="Baek I."/>
            <person name="Seo B."/>
            <person name="Lee I."/>
            <person name="Yi H."/>
            <person name="Chun J."/>
        </authorList>
    </citation>
    <scope>NUCLEOTIDE SEQUENCE [LARGE SCALE GENOMIC DNA]</scope>
    <source>
        <strain evidence="2 3">JC2948</strain>
    </source>
</reference>
<keyword evidence="3" id="KW-1185">Reference proteome</keyword>
<keyword evidence="1" id="KW-1133">Transmembrane helix</keyword>
<dbReference type="NCBIfam" id="NF009316">
    <property type="entry name" value="PRK12674.1-5"/>
    <property type="match status" value="1"/>
</dbReference>
<dbReference type="AlphaFoldDB" id="A0A149Q215"/>
<gene>
    <name evidence="2" type="ORF">CI15_02010</name>
</gene>
<keyword evidence="1" id="KW-0472">Membrane</keyword>
<comment type="caution">
    <text evidence="2">The sequence shown here is derived from an EMBL/GenBank/DDBJ whole genome shotgun (WGS) entry which is preliminary data.</text>
</comment>
<evidence type="ECO:0000256" key="1">
    <source>
        <dbReference type="SAM" id="Phobius"/>
    </source>
</evidence>
<dbReference type="RefSeq" id="WP_062123779.1">
    <property type="nucleotide sequence ID" value="NZ_LRBG01000001.1"/>
</dbReference>
<dbReference type="Proteomes" id="UP000075613">
    <property type="component" value="Unassembled WGS sequence"/>
</dbReference>
<name>A0A149Q215_9BURK</name>
<dbReference type="EMBL" id="LRBG01000001">
    <property type="protein sequence ID" value="KXU91368.1"/>
    <property type="molecule type" value="Genomic_DNA"/>
</dbReference>
<evidence type="ECO:0000313" key="3">
    <source>
        <dbReference type="Proteomes" id="UP000075613"/>
    </source>
</evidence>
<keyword evidence="1" id="KW-0812">Transmembrane</keyword>
<sequence length="128" mass="13853">MQIFVETIVCLLLLVGSLFMLIGAVGLARLPDFFMRLHGPTKSTTLGVGGIVLASVVYFSVHHNFASLHELLIPAFLFLTAPISAHMLAKAGIQQQVPLSGVTRGRPPVTGACAERGNMREVRERDDQ</sequence>
<proteinExistence type="predicted"/>
<dbReference type="PANTHER" id="PTHR34703">
    <property type="entry name" value="ANTIPORTER SUBUNIT MNHG2-RELATED"/>
    <property type="match status" value="1"/>
</dbReference>
<dbReference type="STRING" id="1399968.CI15_02010"/>
<evidence type="ECO:0000313" key="2">
    <source>
        <dbReference type="EMBL" id="KXU91368.1"/>
    </source>
</evidence>
<protein>
    <submittedName>
        <fullName evidence="2">Cation:proton antiporter</fullName>
    </submittedName>
</protein>
<dbReference type="GO" id="GO:0015385">
    <property type="term" value="F:sodium:proton antiporter activity"/>
    <property type="evidence" value="ECO:0007669"/>
    <property type="project" value="TreeGrafter"/>
</dbReference>
<dbReference type="InterPro" id="IPR005133">
    <property type="entry name" value="PhaG_MnhG_YufB"/>
</dbReference>
<organism evidence="2 3">
    <name type="scientific">Paraburkholderia monticola</name>
    <dbReference type="NCBI Taxonomy" id="1399968"/>
    <lineage>
        <taxon>Bacteria</taxon>
        <taxon>Pseudomonadati</taxon>
        <taxon>Pseudomonadota</taxon>
        <taxon>Betaproteobacteria</taxon>
        <taxon>Burkholderiales</taxon>
        <taxon>Burkholderiaceae</taxon>
        <taxon>Paraburkholderia</taxon>
    </lineage>
</organism>
<dbReference type="OrthoDB" id="9813804at2"/>
<accession>A0A149Q215</accession>
<feature type="transmembrane region" description="Helical" evidence="1">
    <location>
        <begin position="6"/>
        <end position="28"/>
    </location>
</feature>
<dbReference type="Pfam" id="PF03334">
    <property type="entry name" value="PhaG_MnhG_YufB"/>
    <property type="match status" value="1"/>
</dbReference>
<dbReference type="PANTHER" id="PTHR34703:SF1">
    <property type="entry name" value="ANTIPORTER SUBUNIT MNHG2-RELATED"/>
    <property type="match status" value="1"/>
</dbReference>